<dbReference type="SUPFAM" id="SSF53474">
    <property type="entry name" value="alpha/beta-Hydrolases"/>
    <property type="match status" value="1"/>
</dbReference>
<dbReference type="Gene3D" id="3.40.50.1820">
    <property type="entry name" value="alpha/beta hydrolase"/>
    <property type="match status" value="1"/>
</dbReference>
<evidence type="ECO:0000313" key="3">
    <source>
        <dbReference type="Proteomes" id="UP000596248"/>
    </source>
</evidence>
<dbReference type="InterPro" id="IPR000073">
    <property type="entry name" value="AB_hydrolase_1"/>
</dbReference>
<dbReference type="PANTHER" id="PTHR43358:SF4">
    <property type="entry name" value="ALPHA_BETA HYDROLASE FOLD-1 DOMAIN-CONTAINING PROTEIN"/>
    <property type="match status" value="1"/>
</dbReference>
<keyword evidence="3" id="KW-1185">Reference proteome</keyword>
<feature type="domain" description="AB hydrolase-1" evidence="1">
    <location>
        <begin position="83"/>
        <end position="292"/>
    </location>
</feature>
<sequence length="303" mass="33490">MSTILLTIIGLLLLFGFVASGIAFHVAWRLTHPVRKALDMVPADFGINHTEEVSFPSREETISLSGWYFSAKQNGYASRSRTLIFAHGYSQNRLEPHLPALSLAARLLARGYDVLMFDFRNAGDSSPSLTTIGLREQKDLLGAIDFAAARRPGYAIGLIGFSMGAATSLLVGGADERVSVIVADSPFYSLREYLQENLPQWTGLPRFPFNWLILTLCPILLGANPREVKPYLAVKKAKKPIFFIHGTGDSTIPSDNSERLRALATDKKASIWFVPDAGHVRSYALVPDEYAKRVIDFLDNAME</sequence>
<dbReference type="EMBL" id="CP069127">
    <property type="protein sequence ID" value="QRG66850.1"/>
    <property type="molecule type" value="Genomic_DNA"/>
</dbReference>
<proteinExistence type="predicted"/>
<dbReference type="PANTHER" id="PTHR43358">
    <property type="entry name" value="ALPHA/BETA-HYDROLASE"/>
    <property type="match status" value="1"/>
</dbReference>
<dbReference type="Pfam" id="PF12697">
    <property type="entry name" value="Abhydrolase_6"/>
    <property type="match status" value="1"/>
</dbReference>
<gene>
    <name evidence="2" type="ORF">JNE38_25770</name>
</gene>
<dbReference type="GO" id="GO:0016787">
    <property type="term" value="F:hydrolase activity"/>
    <property type="evidence" value="ECO:0007669"/>
    <property type="project" value="UniProtKB-KW"/>
</dbReference>
<dbReference type="InterPro" id="IPR029058">
    <property type="entry name" value="AB_hydrolase_fold"/>
</dbReference>
<dbReference type="RefSeq" id="WP_203353915.1">
    <property type="nucleotide sequence ID" value="NZ_CP069127.1"/>
</dbReference>
<evidence type="ECO:0000259" key="1">
    <source>
        <dbReference type="Pfam" id="PF12697"/>
    </source>
</evidence>
<protein>
    <submittedName>
        <fullName evidence="2">Alpha/beta hydrolase</fullName>
    </submittedName>
</protein>
<accession>A0ABX7FPD8</accession>
<evidence type="ECO:0000313" key="2">
    <source>
        <dbReference type="EMBL" id="QRG66850.1"/>
    </source>
</evidence>
<dbReference type="InterPro" id="IPR052920">
    <property type="entry name" value="DNA-binding_regulatory"/>
</dbReference>
<dbReference type="Proteomes" id="UP000596248">
    <property type="component" value="Chromosome"/>
</dbReference>
<organism evidence="2 3">
    <name type="scientific">Brevibacillus choshinensis</name>
    <dbReference type="NCBI Taxonomy" id="54911"/>
    <lineage>
        <taxon>Bacteria</taxon>
        <taxon>Bacillati</taxon>
        <taxon>Bacillota</taxon>
        <taxon>Bacilli</taxon>
        <taxon>Bacillales</taxon>
        <taxon>Paenibacillaceae</taxon>
        <taxon>Brevibacillus</taxon>
    </lineage>
</organism>
<name>A0ABX7FPD8_BRECH</name>
<reference evidence="2 3" key="1">
    <citation type="submission" date="2021-01" db="EMBL/GenBank/DDBJ databases">
        <title>Identification of strong promoters based on the transcriptome of Brevibacillus choshinensis.</title>
        <authorList>
            <person name="Yao D."/>
            <person name="Zhang K."/>
            <person name="Wu J."/>
        </authorList>
    </citation>
    <scope>NUCLEOTIDE SEQUENCE [LARGE SCALE GENOMIC DNA]</scope>
    <source>
        <strain evidence="2 3">HPD31-SP3</strain>
    </source>
</reference>
<keyword evidence="2" id="KW-0378">Hydrolase</keyword>